<protein>
    <submittedName>
        <fullName evidence="5">Trafficking protein particle complex subunit 2-like</fullName>
    </submittedName>
</protein>
<dbReference type="Pfam" id="PF04628">
    <property type="entry name" value="Sedlin_N"/>
    <property type="match status" value="1"/>
</dbReference>
<keyword evidence="3" id="KW-0931">ER-Golgi transport</keyword>
<evidence type="ECO:0000313" key="4">
    <source>
        <dbReference type="Proteomes" id="UP000695022"/>
    </source>
</evidence>
<dbReference type="SUPFAM" id="SSF64356">
    <property type="entry name" value="SNARE-like"/>
    <property type="match status" value="1"/>
</dbReference>
<dbReference type="InterPro" id="IPR006722">
    <property type="entry name" value="Sedlin"/>
</dbReference>
<keyword evidence="3" id="KW-0813">Transport</keyword>
<evidence type="ECO:0000256" key="2">
    <source>
        <dbReference type="ARBA" id="ARBA00006626"/>
    </source>
</evidence>
<organism evidence="4 5">
    <name type="scientific">Priapulus caudatus</name>
    <name type="common">Priapulid worm</name>
    <dbReference type="NCBI Taxonomy" id="37621"/>
    <lineage>
        <taxon>Eukaryota</taxon>
        <taxon>Metazoa</taxon>
        <taxon>Ecdysozoa</taxon>
        <taxon>Scalidophora</taxon>
        <taxon>Priapulida</taxon>
        <taxon>Priapulimorpha</taxon>
        <taxon>Priapulimorphida</taxon>
        <taxon>Priapulidae</taxon>
        <taxon>Priapulus</taxon>
    </lineage>
</organism>
<dbReference type="Gene3D" id="3.30.450.70">
    <property type="match status" value="1"/>
</dbReference>
<dbReference type="Proteomes" id="UP000695022">
    <property type="component" value="Unplaced"/>
</dbReference>
<reference evidence="5" key="1">
    <citation type="submission" date="2025-08" db="UniProtKB">
        <authorList>
            <consortium name="RefSeq"/>
        </authorList>
    </citation>
    <scope>IDENTIFICATION</scope>
</reference>
<keyword evidence="4" id="KW-1185">Reference proteome</keyword>
<evidence type="ECO:0000256" key="3">
    <source>
        <dbReference type="ARBA" id="ARBA00022892"/>
    </source>
</evidence>
<gene>
    <name evidence="5" type="primary">LOC106811162</name>
</gene>
<dbReference type="PANTHER" id="PTHR12403">
    <property type="entry name" value="TRAFFICKING PROTEIN PARTICLE COMPLEX SUBUNIT 2"/>
    <property type="match status" value="1"/>
</dbReference>
<comment type="subcellular location">
    <subcellularLocation>
        <location evidence="1">Cytoplasm</location>
        <location evidence="1">Perinuclear region</location>
    </subcellularLocation>
</comment>
<dbReference type="CDD" id="cd14825">
    <property type="entry name" value="TRAPPC2_sedlin"/>
    <property type="match status" value="1"/>
</dbReference>
<name>A0ABM1EDB9_PRICU</name>
<dbReference type="InterPro" id="IPR011012">
    <property type="entry name" value="Longin-like_dom_sf"/>
</dbReference>
<proteinExistence type="inferred from homology"/>
<dbReference type="RefSeq" id="XP_014670190.1">
    <property type="nucleotide sequence ID" value="XM_014814704.1"/>
</dbReference>
<comment type="similarity">
    <text evidence="2">Belongs to the TRAPP small subunits family. Sedlin subfamily.</text>
</comment>
<sequence>MAGNYYFVMVGHHDNPVYEMEHSSASRSDAKREDHRHLSEFIAHAALDLVEEQLWTTNNMYLKIVDKFNEWFVSAFVTAGRMRLVMLHDAKNEDGIKSFFTEIYETYTKHALNPFYEPNSRIKSVAFDRKAQIYARKFLTG</sequence>
<evidence type="ECO:0000256" key="1">
    <source>
        <dbReference type="ARBA" id="ARBA00004556"/>
    </source>
</evidence>
<dbReference type="GeneID" id="106811162"/>
<evidence type="ECO:0000313" key="5">
    <source>
        <dbReference type="RefSeq" id="XP_014670190.1"/>
    </source>
</evidence>
<accession>A0ABM1EDB9</accession>